<evidence type="ECO:0000256" key="4">
    <source>
        <dbReference type="ARBA" id="ARBA00022833"/>
    </source>
</evidence>
<dbReference type="CDD" id="cd04301">
    <property type="entry name" value="NAT_SF"/>
    <property type="match status" value="1"/>
</dbReference>
<evidence type="ECO:0000256" key="3">
    <source>
        <dbReference type="ARBA" id="ARBA00022771"/>
    </source>
</evidence>
<dbReference type="Pfam" id="PF00628">
    <property type="entry name" value="PHD"/>
    <property type="match status" value="1"/>
</dbReference>
<feature type="region of interest" description="Disordered" evidence="7">
    <location>
        <begin position="1"/>
        <end position="235"/>
    </location>
</feature>
<feature type="compositionally biased region" description="Basic and acidic residues" evidence="7">
    <location>
        <begin position="320"/>
        <end position="329"/>
    </location>
</feature>
<evidence type="ECO:0000313" key="9">
    <source>
        <dbReference type="EMBL" id="PKA59750.1"/>
    </source>
</evidence>
<dbReference type="Proteomes" id="UP000236161">
    <property type="component" value="Unassembled WGS sequence"/>
</dbReference>
<feature type="compositionally biased region" description="Basic and acidic residues" evidence="7">
    <location>
        <begin position="277"/>
        <end position="294"/>
    </location>
</feature>
<dbReference type="InterPro" id="IPR011011">
    <property type="entry name" value="Znf_FYVE_PHD"/>
</dbReference>
<dbReference type="SMART" id="SM00249">
    <property type="entry name" value="PHD"/>
    <property type="match status" value="2"/>
</dbReference>
<comment type="subcellular location">
    <subcellularLocation>
        <location evidence="1">Nucleus</location>
    </subcellularLocation>
</comment>
<keyword evidence="9" id="KW-0378">Hydrolase</keyword>
<evidence type="ECO:0000313" key="10">
    <source>
        <dbReference type="Proteomes" id="UP000236161"/>
    </source>
</evidence>
<dbReference type="GO" id="GO:0006357">
    <property type="term" value="P:regulation of transcription by RNA polymerase II"/>
    <property type="evidence" value="ECO:0007669"/>
    <property type="project" value="TreeGrafter"/>
</dbReference>
<dbReference type="GO" id="GO:0005634">
    <property type="term" value="C:nucleus"/>
    <property type="evidence" value="ECO:0007669"/>
    <property type="project" value="UniProtKB-SubCell"/>
</dbReference>
<feature type="compositionally biased region" description="Basic and acidic residues" evidence="7">
    <location>
        <begin position="342"/>
        <end position="403"/>
    </location>
</feature>
<feature type="compositionally biased region" description="Polar residues" evidence="7">
    <location>
        <begin position="206"/>
        <end position="219"/>
    </location>
</feature>
<feature type="compositionally biased region" description="Basic and acidic residues" evidence="7">
    <location>
        <begin position="412"/>
        <end position="432"/>
    </location>
</feature>
<dbReference type="InterPro" id="IPR054292">
    <property type="entry name" value="DUF7028"/>
</dbReference>
<dbReference type="InterPro" id="IPR016181">
    <property type="entry name" value="Acyl_CoA_acyltransferase"/>
</dbReference>
<feature type="compositionally biased region" description="Basic residues" evidence="7">
    <location>
        <begin position="15"/>
        <end position="24"/>
    </location>
</feature>
<dbReference type="InterPro" id="IPR019787">
    <property type="entry name" value="Znf_PHD-finger"/>
</dbReference>
<dbReference type="SUPFAM" id="SSF57903">
    <property type="entry name" value="FYVE/PHD zinc finger"/>
    <property type="match status" value="1"/>
</dbReference>
<protein>
    <submittedName>
        <fullName evidence="9">Chromodomain-helicase-DNA-binding protein 4</fullName>
        <ecNumber evidence="9">3.6.4.12</ecNumber>
    </submittedName>
</protein>
<feature type="compositionally biased region" description="Basic and acidic residues" evidence="7">
    <location>
        <begin position="145"/>
        <end position="163"/>
    </location>
</feature>
<feature type="region of interest" description="Disordered" evidence="7">
    <location>
        <begin position="271"/>
        <end position="433"/>
    </location>
</feature>
<dbReference type="Pfam" id="PF16135">
    <property type="entry name" value="TDBD"/>
    <property type="match status" value="1"/>
</dbReference>
<dbReference type="GO" id="GO:0008270">
    <property type="term" value="F:zinc ion binding"/>
    <property type="evidence" value="ECO:0007669"/>
    <property type="project" value="UniProtKB-KW"/>
</dbReference>
<dbReference type="InterPro" id="IPR056511">
    <property type="entry name" value="IDM1_C"/>
</dbReference>
<evidence type="ECO:0000256" key="5">
    <source>
        <dbReference type="ARBA" id="ARBA00023242"/>
    </source>
</evidence>
<dbReference type="GO" id="GO:0016787">
    <property type="term" value="F:hydrolase activity"/>
    <property type="evidence" value="ECO:0007669"/>
    <property type="project" value="UniProtKB-KW"/>
</dbReference>
<feature type="region of interest" description="Disordered" evidence="7">
    <location>
        <begin position="1339"/>
        <end position="1373"/>
    </location>
</feature>
<dbReference type="OrthoDB" id="429143at2759"/>
<reference evidence="9 10" key="1">
    <citation type="journal article" date="2017" name="Nature">
        <title>The Apostasia genome and the evolution of orchids.</title>
        <authorList>
            <person name="Zhang G.Q."/>
            <person name="Liu K.W."/>
            <person name="Li Z."/>
            <person name="Lohaus R."/>
            <person name="Hsiao Y.Y."/>
            <person name="Niu S.C."/>
            <person name="Wang J.Y."/>
            <person name="Lin Y.C."/>
            <person name="Xu Q."/>
            <person name="Chen L.J."/>
            <person name="Yoshida K."/>
            <person name="Fujiwara S."/>
            <person name="Wang Z.W."/>
            <person name="Zhang Y.Q."/>
            <person name="Mitsuda N."/>
            <person name="Wang M."/>
            <person name="Liu G.H."/>
            <person name="Pecoraro L."/>
            <person name="Huang H.X."/>
            <person name="Xiao X.J."/>
            <person name="Lin M."/>
            <person name="Wu X.Y."/>
            <person name="Wu W.L."/>
            <person name="Chen Y.Y."/>
            <person name="Chang S.B."/>
            <person name="Sakamoto S."/>
            <person name="Ohme-Takagi M."/>
            <person name="Yagi M."/>
            <person name="Zeng S.J."/>
            <person name="Shen C.Y."/>
            <person name="Yeh C.M."/>
            <person name="Luo Y.B."/>
            <person name="Tsai W.C."/>
            <person name="Van de Peer Y."/>
            <person name="Liu Z.J."/>
        </authorList>
    </citation>
    <scope>NUCLEOTIDE SEQUENCE [LARGE SCALE GENOMIC DNA]</scope>
    <source>
        <strain evidence="10">cv. Shenzhen</strain>
        <tissue evidence="9">Stem</tissue>
    </source>
</reference>
<evidence type="ECO:0000256" key="7">
    <source>
        <dbReference type="SAM" id="MobiDB-lite"/>
    </source>
</evidence>
<dbReference type="EMBL" id="KZ451944">
    <property type="protein sequence ID" value="PKA59750.1"/>
    <property type="molecule type" value="Genomic_DNA"/>
</dbReference>
<gene>
    <name evidence="9" type="ORF">AXF42_Ash011874</name>
</gene>
<dbReference type="CDD" id="cd15539">
    <property type="entry name" value="PHD1_AIRE"/>
    <property type="match status" value="1"/>
</dbReference>
<dbReference type="InterPro" id="IPR032308">
    <property type="entry name" value="TDBD"/>
</dbReference>
<proteinExistence type="predicted"/>
<sequence>MGKEGDSFGATGGSKLKRGRKRRLVLSSDSETDEFVGSTLVAKDRARNGSEGGRGGGAEDKGAGGERRVTRAEMLRRRSSVEDGKEKVSELKSDKNVREIDGDESKDSVGNKNESLEGGNERSDSQKHGERAKEKVPGSQFNRKKCIETRDEEVRRKKIKSDQTEDTVDTQIEKICNKDFEGSKENVSELRSGRKIREIDGHGSMDSMSYKTESANKSSDSQKHGEHTNEKLLGSQFNRKKIYMAMDGEEVCRNINSNPTKNTVCTRIEETSNEEFEGCKEKVSELRSGRKGGEIDGDEPINSVGSKTESAEGGNMCLDSQKHGGRAKENVSGSQLSRKKHMEIGDEEVRRNRMRSDPTEDTRDTQIAKTHNKDFEDSKEKVPELKSDMKSDKKIREIDRDESMYSMCNKTESTEGRNKRSDSQKHGERTKDVSGPQYIRKRCMEIADDEVSRKKIKSNPTEDTMDLRIEKTSNKDLNYVKHKETHMGSRNIRVHGSKLSVNGTKSRDGHGLTERKLQLSSNKNAKGGVGSRELRNLKDHSFSVALDRKKVGDGGSSEPKYIRVQERRGVLRVLQSTRKTCGTEKSNTKCDFGGNKRTLRSSSTHDLSKLNHSAERKTVCGIKLKMSAVEVPAANTGKLHVPKIKEETVSPKKYPASVSVLHGTSGMISRGEANTKTNGSRSEAKKQLREQIKKILLDAGWKIELRPRRGRDYEDAVYVSPRGTGYWSITKAYDVYKAQFKSGCYGQESSGKQSKSFDVSDRNFCGPSSTFSAIDPEVLLMLKRNVVNKRRKKKEAKELKHKAGVHRCKETAKGKCSKAKRSREDVGGSRIVRRKVIIRNNKRSGCALLVRGSNLDDGSEASVYAPYVWKRTILSWMIDLGVLPAYGKVKYMNKRKTRTLLDGRITRDGIQCSCCSKILTVSKFEIHAGSKMFQPYENIYVELSGKCLLQCQLDAWKKQESEWRSFHEVDTEGDDPNDDTCSICGDGGDLICCDGCPSTFHLNCLGIQMLPSGDWHCTNCCCKFCSAAYNSASPGEDVDDTLLTCFQCERKYHKECVPEDDAVFDVSNSSCYTFCGKSCRKVFRQLRKLTGVKKELDAGFSWSLIQRFEDPSKSPSRLAQRVESNSKIAVAYAIMDECFVPITDQRSGINLIHSVVYNCGKFLHKKLVLFDVKKDHAVALCFLIDVSILFVSNFNRLNYGGFYTFVLERGDELISAASVRIHGTRLAEMPFIGTRSMYRRQGMCRRLLEGIESALHTVGVEQLVIPAISELTDTWTTVFSFKPLGDSQKEEVKSVNMLVFPGIGLLHKSLQSDSKNKQMNPDLAPSKCEPGLIYHVDGENKPGIQGSVEADFPRSVEDEESIDNKKSKRDVESEGPINLILVQPASDLLPEESGLQDPKCCSSDSAPIAKPDVSNAVSCSSPIREDKSHRCSNNMVVLAKEPTIETETGKDALPFEQSSSEVLPDATGVHDSEWENSSNSGLTVKAGEICISGEESKYKPPCNGRTHDVTDRKIEDNEFSFIQAADGLSLSDQMRLRRATEGLNSNENEENDVVSIDVRRDLNASHANRHGPSEACGKGSSVDSKLLSKFGSSDECNYQEKSELIQDQPKGDTKTNTAKCLDVDGGSHFVGTNAISNAADVSRNNIIKSTHIVNGLAKISADDVGGEICTTLGYDCYDGACDVSTPKEDLGVAEPVHVFELATVKHASKMLT</sequence>
<evidence type="ECO:0000256" key="2">
    <source>
        <dbReference type="ARBA" id="ARBA00022723"/>
    </source>
</evidence>
<keyword evidence="9" id="KW-0238">DNA-binding</keyword>
<dbReference type="STRING" id="1088818.A0A2I0AW36"/>
<feature type="domain" description="PHD-type" evidence="8">
    <location>
        <begin position="978"/>
        <end position="1023"/>
    </location>
</feature>
<evidence type="ECO:0000256" key="6">
    <source>
        <dbReference type="PROSITE-ProRule" id="PRU00146"/>
    </source>
</evidence>
<dbReference type="GO" id="GO:0003677">
    <property type="term" value="F:DNA binding"/>
    <property type="evidence" value="ECO:0007669"/>
    <property type="project" value="UniProtKB-KW"/>
</dbReference>
<feature type="compositionally biased region" description="Basic and acidic residues" evidence="7">
    <location>
        <begin position="119"/>
        <end position="136"/>
    </location>
</feature>
<dbReference type="GO" id="GO:0003678">
    <property type="term" value="F:DNA helicase activity"/>
    <property type="evidence" value="ECO:0007669"/>
    <property type="project" value="UniProtKB-EC"/>
</dbReference>
<dbReference type="InterPro" id="IPR001965">
    <property type="entry name" value="Znf_PHD"/>
</dbReference>
<dbReference type="Pfam" id="PF23209">
    <property type="entry name" value="IDM1_C"/>
    <property type="match status" value="1"/>
</dbReference>
<evidence type="ECO:0000259" key="8">
    <source>
        <dbReference type="PROSITE" id="PS50016"/>
    </source>
</evidence>
<keyword evidence="2" id="KW-0479">Metal-binding</keyword>
<keyword evidence="5" id="KW-0539">Nucleus</keyword>
<keyword evidence="9" id="KW-0067">ATP-binding</keyword>
<dbReference type="Gene3D" id="3.30.40.10">
    <property type="entry name" value="Zinc/RING finger domain, C3HC4 (zinc finger)"/>
    <property type="match status" value="1"/>
</dbReference>
<organism evidence="9 10">
    <name type="scientific">Apostasia shenzhenica</name>
    <dbReference type="NCBI Taxonomy" id="1088818"/>
    <lineage>
        <taxon>Eukaryota</taxon>
        <taxon>Viridiplantae</taxon>
        <taxon>Streptophyta</taxon>
        <taxon>Embryophyta</taxon>
        <taxon>Tracheophyta</taxon>
        <taxon>Spermatophyta</taxon>
        <taxon>Magnoliopsida</taxon>
        <taxon>Liliopsida</taxon>
        <taxon>Asparagales</taxon>
        <taxon>Orchidaceae</taxon>
        <taxon>Apostasioideae</taxon>
        <taxon>Apostasia</taxon>
    </lineage>
</organism>
<feature type="compositionally biased region" description="Basic and acidic residues" evidence="7">
    <location>
        <begin position="171"/>
        <end position="203"/>
    </location>
</feature>
<name>A0A2I0AW36_9ASPA</name>
<feature type="compositionally biased region" description="Basic and acidic residues" evidence="7">
    <location>
        <begin position="57"/>
        <end position="109"/>
    </location>
</feature>
<dbReference type="InterPro" id="IPR042163">
    <property type="entry name" value="PHF12"/>
</dbReference>
<dbReference type="EC" id="3.6.4.12" evidence="9"/>
<feature type="compositionally biased region" description="Basic and acidic residues" evidence="7">
    <location>
        <begin position="220"/>
        <end position="230"/>
    </location>
</feature>
<dbReference type="GO" id="GO:0003714">
    <property type="term" value="F:transcription corepressor activity"/>
    <property type="evidence" value="ECO:0007669"/>
    <property type="project" value="InterPro"/>
</dbReference>
<keyword evidence="3 6" id="KW-0863">Zinc-finger</keyword>
<dbReference type="SUPFAM" id="SSF55729">
    <property type="entry name" value="Acyl-CoA N-acyltransferases (Nat)"/>
    <property type="match status" value="1"/>
</dbReference>
<keyword evidence="9" id="KW-0347">Helicase</keyword>
<keyword evidence="9" id="KW-0547">Nucleotide-binding</keyword>
<dbReference type="PANTHER" id="PTHR46309">
    <property type="entry name" value="PHD FINGER PROTEIN 12"/>
    <property type="match status" value="1"/>
</dbReference>
<dbReference type="Pfam" id="PF22970">
    <property type="entry name" value="DUF7028"/>
    <property type="match status" value="1"/>
</dbReference>
<feature type="compositionally biased region" description="Basic and acidic residues" evidence="7">
    <location>
        <begin position="1351"/>
        <end position="1372"/>
    </location>
</feature>
<dbReference type="PANTHER" id="PTHR46309:SF1">
    <property type="entry name" value="PHD FINGER PROTEIN 12"/>
    <property type="match status" value="1"/>
</dbReference>
<keyword evidence="4" id="KW-0862">Zinc</keyword>
<dbReference type="PROSITE" id="PS50016">
    <property type="entry name" value="ZF_PHD_2"/>
    <property type="match status" value="1"/>
</dbReference>
<accession>A0A2I0AW36</accession>
<evidence type="ECO:0000256" key="1">
    <source>
        <dbReference type="ARBA" id="ARBA00004123"/>
    </source>
</evidence>
<dbReference type="InterPro" id="IPR013083">
    <property type="entry name" value="Znf_RING/FYVE/PHD"/>
</dbReference>
<keyword evidence="10" id="KW-1185">Reference proteome</keyword>